<dbReference type="AlphaFoldDB" id="A0A2X0M6G0"/>
<proteinExistence type="predicted"/>
<evidence type="ECO:0000313" key="1">
    <source>
        <dbReference type="EMBL" id="SCZ89860.1"/>
    </source>
</evidence>
<protein>
    <submittedName>
        <fullName evidence="1">BZ3500_MvSof-1268-A1-R1_Chr1-3g01622 protein</fullName>
    </submittedName>
</protein>
<name>A0A2X0M6G0_9BASI</name>
<evidence type="ECO:0000313" key="2">
    <source>
        <dbReference type="Proteomes" id="UP000249723"/>
    </source>
</evidence>
<sequence>MDPTREPTMVPMEIGEPSSPGVALSRNRVIQISAACGLVVVLALSSLFARSDRPLHETAATWRDHLVKGWNSGSQGSTVVWAGSDVGLSQRMFAEPNNNYRATFIHAVVRSNADTYRKKDLDYDLYVSLAMHIEVIPYHSALHQLTSTDPSIFTIGVACEHEFAGQFYSVEGWQHDLAWITVVNCPVPTQLEEAMSQNRRETLNTTLTWTYKEDKGKFAHSLSLKAHYPEPESEFGICLSPIWGHLNARATLEWRENAHRLGVDTVHWHARDTSVAEWVRRYNSVTGAKDTFMYAPPTSLETYGQRKNLADNGLYGDQVIYYNSCKFRSHQLYPTRWLGYLDRDEDFFPKILPPTMSAATRQRLRPEETMLRTLLPDYFANVAADIGSVCLEKAYHGHKLDLDDVVPPKVASTAFPELGYAAAWIPPELSHKCMHRLSPSDAAKELADDCSGHGSYGEGWYPGFHQVIHDNVTSAAVPFYFWHQLAHDAGSGDPPPYKVEELKRYIGDLWIERERIWDGMHWGCDSLPCRF</sequence>
<keyword evidence="2" id="KW-1185">Reference proteome</keyword>
<reference evidence="2" key="1">
    <citation type="submission" date="2016-10" db="EMBL/GenBank/DDBJ databases">
        <authorList>
            <person name="Jeantristanb JTB J.-T."/>
            <person name="Ricardo R."/>
        </authorList>
    </citation>
    <scope>NUCLEOTIDE SEQUENCE [LARGE SCALE GENOMIC DNA]</scope>
</reference>
<organism evidence="1 2">
    <name type="scientific">Microbotryum saponariae</name>
    <dbReference type="NCBI Taxonomy" id="289078"/>
    <lineage>
        <taxon>Eukaryota</taxon>
        <taxon>Fungi</taxon>
        <taxon>Dikarya</taxon>
        <taxon>Basidiomycota</taxon>
        <taxon>Pucciniomycotina</taxon>
        <taxon>Microbotryomycetes</taxon>
        <taxon>Microbotryales</taxon>
        <taxon>Microbotryaceae</taxon>
        <taxon>Microbotryum</taxon>
    </lineage>
</organism>
<gene>
    <name evidence="1" type="ORF">BZ3500_MVSOF-1268-A1-R1_CHR1-3G01622</name>
</gene>
<dbReference type="EMBL" id="FMWP01000014">
    <property type="protein sequence ID" value="SCZ89860.1"/>
    <property type="molecule type" value="Genomic_DNA"/>
</dbReference>
<dbReference type="Proteomes" id="UP000249723">
    <property type="component" value="Unassembled WGS sequence"/>
</dbReference>
<accession>A0A2X0M6G0</accession>
<dbReference type="OrthoDB" id="2533414at2759"/>